<evidence type="ECO:0000256" key="1">
    <source>
        <dbReference type="ARBA" id="ARBA00001947"/>
    </source>
</evidence>
<dbReference type="FunFam" id="3.40.50.1980:FF:000026">
    <property type="entry name" value="Histidinol dehydrogenase"/>
    <property type="match status" value="1"/>
</dbReference>
<evidence type="ECO:0000256" key="8">
    <source>
        <dbReference type="RuleBase" id="RU004175"/>
    </source>
</evidence>
<feature type="active site" description="Proton acceptor" evidence="7">
    <location>
        <position position="360"/>
    </location>
</feature>
<reference evidence="9" key="1">
    <citation type="submission" date="2020-07" db="EMBL/GenBank/DDBJ databases">
        <title>Huge and variable diversity of episymbiotic CPR bacteria and DPANN archaea in groundwater ecosystems.</title>
        <authorList>
            <person name="He C.Y."/>
            <person name="Keren R."/>
            <person name="Whittaker M."/>
            <person name="Farag I.F."/>
            <person name="Doudna J."/>
            <person name="Cate J.H.D."/>
            <person name="Banfield J.F."/>
        </authorList>
    </citation>
    <scope>NUCLEOTIDE SEQUENCE</scope>
    <source>
        <strain evidence="9">NC_groundwater_1482_Ag_S-0.65um_47_24</strain>
    </source>
</reference>
<comment type="cofactor">
    <cofactor evidence="1">
        <name>Zn(2+)</name>
        <dbReference type="ChEBI" id="CHEBI:29105"/>
    </cofactor>
</comment>
<dbReference type="GO" id="GO:0000105">
    <property type="term" value="P:L-histidine biosynthetic process"/>
    <property type="evidence" value="ECO:0007669"/>
    <property type="project" value="InterPro"/>
</dbReference>
<dbReference type="Gene3D" id="1.20.5.1300">
    <property type="match status" value="1"/>
</dbReference>
<keyword evidence="4" id="KW-0862">Zinc</keyword>
<keyword evidence="5 6" id="KW-0560">Oxidoreductase</keyword>
<evidence type="ECO:0000256" key="3">
    <source>
        <dbReference type="ARBA" id="ARBA00022723"/>
    </source>
</evidence>
<dbReference type="GO" id="GO:0005829">
    <property type="term" value="C:cytosol"/>
    <property type="evidence" value="ECO:0007669"/>
    <property type="project" value="TreeGrafter"/>
</dbReference>
<proteinExistence type="inferred from homology"/>
<dbReference type="Proteomes" id="UP000772181">
    <property type="component" value="Unassembled WGS sequence"/>
</dbReference>
<evidence type="ECO:0000313" key="10">
    <source>
        <dbReference type="Proteomes" id="UP000772181"/>
    </source>
</evidence>
<comment type="caution">
    <text evidence="9">The sequence shown here is derived from an EMBL/GenBank/DDBJ whole genome shotgun (WGS) entry which is preliminary data.</text>
</comment>
<organism evidence="9 10">
    <name type="scientific">Tectimicrobiota bacterium</name>
    <dbReference type="NCBI Taxonomy" id="2528274"/>
    <lineage>
        <taxon>Bacteria</taxon>
        <taxon>Pseudomonadati</taxon>
        <taxon>Nitrospinota/Tectimicrobiota group</taxon>
        <taxon>Candidatus Tectimicrobiota</taxon>
    </lineage>
</organism>
<evidence type="ECO:0000256" key="7">
    <source>
        <dbReference type="PIRSR" id="PIRSR000099-1"/>
    </source>
</evidence>
<dbReference type="PRINTS" id="PR00083">
    <property type="entry name" value="HOLDHDRGNASE"/>
</dbReference>
<dbReference type="InterPro" id="IPR001692">
    <property type="entry name" value="Histidinol_DH_CS"/>
</dbReference>
<dbReference type="Gene3D" id="3.40.50.1980">
    <property type="entry name" value="Nitrogenase molybdenum iron protein domain"/>
    <property type="match status" value="2"/>
</dbReference>
<comment type="similarity">
    <text evidence="2 6 8">Belongs to the histidinol dehydrogenase family.</text>
</comment>
<dbReference type="PIRSF" id="PIRSF000099">
    <property type="entry name" value="Histidinol_dh"/>
    <property type="match status" value="1"/>
</dbReference>
<dbReference type="SUPFAM" id="SSF53720">
    <property type="entry name" value="ALDH-like"/>
    <property type="match status" value="1"/>
</dbReference>
<sequence>MSVLKRSSLNWEQTSNALIITLQTEPEDAVNTYYLKDLRGNTRRKILQRAETNIRELITQVQPIVEEVRQKGDEALLKYSREFDKVQFSCKEDLVVSSEEINSALGSLDSALKEAIEKSLENIIRFHQHQMPQELWLTQLGPGIMAGEKTTPIESVGLYVPRGKGSFPSVMMMLATPAMVAKVEKVIVCTPPNPDGSVDAASLVAARKCGVKEIFKVGGAQAIAAMAFGTETIPRVSKIIGPGSPYVSAAKRILYGTVDVGLPAGPSEALIVADEMADPLTVALDLLIEAEHGPDSSVFLVTHSEKLVNEVKQALPGLLAELPEWRQSFCEKVFQEYGGAIITSNLDESLGFVNDYAPEHLELLVNEPFVALEKVKHAGEILLGKNTPITISNFSLGPNAILPTGGFAKTFSAVSVRDFLKSSSIAYLTEVGYDTLKPWALKLAEYEGFPAHALALKRRFS</sequence>
<name>A0A933GM89_UNCTE</name>
<evidence type="ECO:0000256" key="4">
    <source>
        <dbReference type="ARBA" id="ARBA00022833"/>
    </source>
</evidence>
<dbReference type="GO" id="GO:0051287">
    <property type="term" value="F:NAD binding"/>
    <property type="evidence" value="ECO:0007669"/>
    <property type="project" value="InterPro"/>
</dbReference>
<dbReference type="InterPro" id="IPR016161">
    <property type="entry name" value="Ald_DH/histidinol_DH"/>
</dbReference>
<evidence type="ECO:0000313" key="9">
    <source>
        <dbReference type="EMBL" id="MBI4595354.1"/>
    </source>
</evidence>
<evidence type="ECO:0000256" key="2">
    <source>
        <dbReference type="ARBA" id="ARBA00010178"/>
    </source>
</evidence>
<dbReference type="Pfam" id="PF00815">
    <property type="entry name" value="Histidinol_dh"/>
    <property type="match status" value="1"/>
</dbReference>
<dbReference type="PANTHER" id="PTHR21256">
    <property type="entry name" value="HISTIDINOL DEHYDROGENASE HDH"/>
    <property type="match status" value="1"/>
</dbReference>
<gene>
    <name evidence="9" type="primary">hisD</name>
    <name evidence="9" type="ORF">HY730_03140</name>
</gene>
<dbReference type="InterPro" id="IPR022695">
    <property type="entry name" value="Histidinol_DH_monofunct"/>
</dbReference>
<dbReference type="PANTHER" id="PTHR21256:SF2">
    <property type="entry name" value="HISTIDINE BIOSYNTHESIS TRIFUNCTIONAL PROTEIN"/>
    <property type="match status" value="1"/>
</dbReference>
<dbReference type="NCBIfam" id="TIGR00069">
    <property type="entry name" value="hisD"/>
    <property type="match status" value="1"/>
</dbReference>
<accession>A0A933GM89</accession>
<evidence type="ECO:0000256" key="5">
    <source>
        <dbReference type="ARBA" id="ARBA00023002"/>
    </source>
</evidence>
<dbReference type="PROSITE" id="PS00611">
    <property type="entry name" value="HISOL_DEHYDROGENASE"/>
    <property type="match status" value="1"/>
</dbReference>
<dbReference type="GO" id="GO:0046872">
    <property type="term" value="F:metal ion binding"/>
    <property type="evidence" value="ECO:0007669"/>
    <property type="project" value="UniProtKB-KW"/>
</dbReference>
<feature type="active site" description="Proton acceptor" evidence="7">
    <location>
        <position position="359"/>
    </location>
</feature>
<dbReference type="InterPro" id="IPR012131">
    <property type="entry name" value="Hstdl_DH"/>
</dbReference>
<evidence type="ECO:0000256" key="6">
    <source>
        <dbReference type="PIRNR" id="PIRNR000099"/>
    </source>
</evidence>
<dbReference type="CDD" id="cd06572">
    <property type="entry name" value="Histidinol_dh"/>
    <property type="match status" value="1"/>
</dbReference>
<dbReference type="GO" id="GO:0004399">
    <property type="term" value="F:histidinol dehydrogenase activity"/>
    <property type="evidence" value="ECO:0007669"/>
    <property type="project" value="UniProtKB-EC"/>
</dbReference>
<dbReference type="EMBL" id="JACQWF010000140">
    <property type="protein sequence ID" value="MBI4595354.1"/>
    <property type="molecule type" value="Genomic_DNA"/>
</dbReference>
<dbReference type="EC" id="1.1.1.23" evidence="9"/>
<protein>
    <submittedName>
        <fullName evidence="9">Histidinol dehydrogenase</fullName>
        <ecNumber evidence="9">1.1.1.23</ecNumber>
    </submittedName>
</protein>
<keyword evidence="3" id="KW-0479">Metal-binding</keyword>
<dbReference type="AlphaFoldDB" id="A0A933GM89"/>